<dbReference type="PROSITE" id="PS50089">
    <property type="entry name" value="ZF_RING_2"/>
    <property type="match status" value="1"/>
</dbReference>
<dbReference type="AlphaFoldDB" id="A0A6B2KX83"/>
<dbReference type="CDD" id="cd02325">
    <property type="entry name" value="R3H"/>
    <property type="match status" value="1"/>
</dbReference>
<dbReference type="PROSITE" id="PS51061">
    <property type="entry name" value="R3H"/>
    <property type="match status" value="1"/>
</dbReference>
<keyword evidence="6" id="KW-0862">Zinc</keyword>
<dbReference type="InterPro" id="IPR034078">
    <property type="entry name" value="NFX1_fam"/>
</dbReference>
<dbReference type="Pfam" id="PF01424">
    <property type="entry name" value="R3H"/>
    <property type="match status" value="1"/>
</dbReference>
<feature type="region of interest" description="Disordered" evidence="11">
    <location>
        <begin position="941"/>
        <end position="979"/>
    </location>
</feature>
<dbReference type="SMART" id="SM00438">
    <property type="entry name" value="ZnF_NFX"/>
    <property type="match status" value="9"/>
</dbReference>
<keyword evidence="7" id="KW-0805">Transcription regulation</keyword>
<dbReference type="PANTHER" id="PTHR12360">
    <property type="entry name" value="NUCLEAR TRANSCRIPTION FACTOR, X-BOX BINDING 1 NFX1"/>
    <property type="match status" value="1"/>
</dbReference>
<feature type="compositionally biased region" description="Basic and acidic residues" evidence="11">
    <location>
        <begin position="968"/>
        <end position="978"/>
    </location>
</feature>
<reference evidence="15" key="1">
    <citation type="journal article" date="2020" name="J. Eukaryot. Microbiol.">
        <title>De novo Sequencing, Assembly and Annotation of the Transcriptome for the Free-Living Testate Amoeba Arcella intermedia.</title>
        <authorList>
            <person name="Ribeiro G.M."/>
            <person name="Porfirio-Sousa A.L."/>
            <person name="Maurer-Alcala X.X."/>
            <person name="Katz L.A."/>
            <person name="Lahr D.J.G."/>
        </authorList>
    </citation>
    <scope>NUCLEOTIDE SEQUENCE</scope>
</reference>
<evidence type="ECO:0000256" key="3">
    <source>
        <dbReference type="ARBA" id="ARBA00022723"/>
    </source>
</evidence>
<dbReference type="Gene3D" id="3.30.1370.50">
    <property type="entry name" value="R3H-like domain"/>
    <property type="match status" value="1"/>
</dbReference>
<evidence type="ECO:0000256" key="2">
    <source>
        <dbReference type="ARBA" id="ARBA00007269"/>
    </source>
</evidence>
<evidence type="ECO:0000259" key="14">
    <source>
        <dbReference type="PROSITE" id="PS51061"/>
    </source>
</evidence>
<evidence type="ECO:0000313" key="15">
    <source>
        <dbReference type="EMBL" id="NDV29208.1"/>
    </source>
</evidence>
<evidence type="ECO:0000256" key="4">
    <source>
        <dbReference type="ARBA" id="ARBA00022737"/>
    </source>
</evidence>
<evidence type="ECO:0000256" key="11">
    <source>
        <dbReference type="SAM" id="MobiDB-lite"/>
    </source>
</evidence>
<feature type="region of interest" description="Disordered" evidence="11">
    <location>
        <begin position="47"/>
        <end position="73"/>
    </location>
</feature>
<dbReference type="SMART" id="SM00393">
    <property type="entry name" value="R3H"/>
    <property type="match status" value="1"/>
</dbReference>
<evidence type="ECO:0000256" key="6">
    <source>
        <dbReference type="ARBA" id="ARBA00022833"/>
    </source>
</evidence>
<sequence>MQWEKEEDPAAAVKRKKYDVQDYDEPYKRGEGRGADDLALENPYSYRKPAAEPSLPPPAHPKQPKKNKKIDLSRLTRGHLELTSRMISEILKGQLECLVCVDKIYMKAVIWSCSNCYKLYHIGCIKKWKNSSQQQASGSWHCPHCRHVFTSPPVASCYCGKSPDAPPVDPFVLPHSCGDPCGKLRKGTNCPHPCPLLCHPGPCPECPALAPSKNCYCGKTVYQKRCGQPDNGESCGAQCNKTLNCGRHQCNSICHPSDCSKCDQKMTQKCYCGRTEEVRVCGSEEVIDMAHKEERHFSCGEVCDRVLECGHHRCQDKCHPSLEERRPACQACPLSVELIKTCPCGKSSIPKNARKSCLDPIPTCKELCNKPLPCGRHKCKSKCHNGPCNQVCQEVVKIPCRCGLSINKTLSMECHKVGDYQQILNSNLCNRLCSTLKECGTHRCSQKCCPVIPHKMDPEGYHVCRIPCPKKLNCGVHSCPLTCHRGKCPSPCLEITSNVDIVCPCGKTTQYAPIICGSPLPVCPSLCSIERTCGHPQTPHSCHWKGDCPSCVTLVTKRCAGGHTNIKAVPCYKTDVFCGRVCGKPMHCKDHTCSRLCHDGPCEVPFDERTRVSQLEEASEGDAEEARETCGQKCKKELKNCLHLCKEVCHPGRACPTEPCKQKSKISCSCGRLTQDVPCIGRNTTALPCDDVCKKEIRNKQLAIAFGILPTTKPPQYSDILLNMAKVSPQFILNLEARLNQFIRNSDSKLKLPVMDTVQRRTVVELAKYYGLDFEIMGVDPQKYIVLTKKAGTSRLPTALLSQMASFQDDSAFKSIISNTPSLSSNQVFNTQQTSSLMIKPVLKPSATLQVYDLSPVVKNSHLMEFLKPYADQYSIQWVDDCNALILFNQEHLMRRALSDLSSGQFKVKAYSDANPETAGEVVLGGTASKAAIPVPLKKMKKKTDWSDGDNEWRTEAGGRGRPAPVETAHEEDARDGRIGNAFDVLGKMEEKDNWEDHLTD</sequence>
<evidence type="ECO:0000256" key="10">
    <source>
        <dbReference type="PROSITE-ProRule" id="PRU00175"/>
    </source>
</evidence>
<dbReference type="InterPro" id="IPR019787">
    <property type="entry name" value="Znf_PHD-finger"/>
</dbReference>
<dbReference type="GO" id="GO:0000977">
    <property type="term" value="F:RNA polymerase II transcription regulatory region sequence-specific DNA binding"/>
    <property type="evidence" value="ECO:0007669"/>
    <property type="project" value="TreeGrafter"/>
</dbReference>
<accession>A0A6B2KX83</accession>
<evidence type="ECO:0000256" key="5">
    <source>
        <dbReference type="ARBA" id="ARBA00022771"/>
    </source>
</evidence>
<keyword evidence="9" id="KW-0539">Nucleus</keyword>
<comment type="similarity">
    <text evidence="2">Belongs to the NFX1 family.</text>
</comment>
<dbReference type="Gene3D" id="3.30.70.330">
    <property type="match status" value="1"/>
</dbReference>
<evidence type="ECO:0000256" key="9">
    <source>
        <dbReference type="ARBA" id="ARBA00023242"/>
    </source>
</evidence>
<proteinExistence type="inferred from homology"/>
<dbReference type="PROSITE" id="PS50016">
    <property type="entry name" value="ZF_PHD_2"/>
    <property type="match status" value="1"/>
</dbReference>
<dbReference type="SUPFAM" id="SSF57850">
    <property type="entry name" value="RING/U-box"/>
    <property type="match status" value="1"/>
</dbReference>
<dbReference type="InterPro" id="IPR001841">
    <property type="entry name" value="Znf_RING"/>
</dbReference>
<dbReference type="GO" id="GO:0000981">
    <property type="term" value="F:DNA-binding transcription factor activity, RNA polymerase II-specific"/>
    <property type="evidence" value="ECO:0007669"/>
    <property type="project" value="TreeGrafter"/>
</dbReference>
<feature type="domain" description="RING-type" evidence="13">
    <location>
        <begin position="97"/>
        <end position="146"/>
    </location>
</feature>
<dbReference type="InterPro" id="IPR012677">
    <property type="entry name" value="Nucleotide-bd_a/b_plait_sf"/>
</dbReference>
<feature type="domain" description="R3H" evidence="14">
    <location>
        <begin position="729"/>
        <end position="791"/>
    </location>
</feature>
<dbReference type="GO" id="GO:0000122">
    <property type="term" value="P:negative regulation of transcription by RNA polymerase II"/>
    <property type="evidence" value="ECO:0007669"/>
    <property type="project" value="TreeGrafter"/>
</dbReference>
<evidence type="ECO:0000259" key="12">
    <source>
        <dbReference type="PROSITE" id="PS50016"/>
    </source>
</evidence>
<name>A0A6B2KX83_9EUKA</name>
<dbReference type="GO" id="GO:0005634">
    <property type="term" value="C:nucleus"/>
    <property type="evidence" value="ECO:0007669"/>
    <property type="project" value="UniProtKB-SubCell"/>
</dbReference>
<comment type="subcellular location">
    <subcellularLocation>
        <location evidence="1">Nucleus</location>
    </subcellularLocation>
</comment>
<dbReference type="EMBL" id="GIBP01000239">
    <property type="protein sequence ID" value="NDV29208.1"/>
    <property type="molecule type" value="Transcribed_RNA"/>
</dbReference>
<evidence type="ECO:0000259" key="13">
    <source>
        <dbReference type="PROSITE" id="PS50089"/>
    </source>
</evidence>
<feature type="domain" description="PHD-type" evidence="12">
    <location>
        <begin position="94"/>
        <end position="148"/>
    </location>
</feature>
<keyword evidence="8" id="KW-0804">Transcription</keyword>
<dbReference type="GO" id="GO:0008270">
    <property type="term" value="F:zinc ion binding"/>
    <property type="evidence" value="ECO:0007669"/>
    <property type="project" value="UniProtKB-KW"/>
</dbReference>
<dbReference type="InterPro" id="IPR000967">
    <property type="entry name" value="Znf_NFX1"/>
</dbReference>
<dbReference type="InterPro" id="IPR036867">
    <property type="entry name" value="R3H_dom_sf"/>
</dbReference>
<keyword evidence="3" id="KW-0479">Metal-binding</keyword>
<feature type="compositionally biased region" description="Basic and acidic residues" evidence="11">
    <location>
        <begin position="943"/>
        <end position="959"/>
    </location>
</feature>
<evidence type="ECO:0008006" key="16">
    <source>
        <dbReference type="Google" id="ProtNLM"/>
    </source>
</evidence>
<organism evidence="15">
    <name type="scientific">Arcella intermedia</name>
    <dbReference type="NCBI Taxonomy" id="1963864"/>
    <lineage>
        <taxon>Eukaryota</taxon>
        <taxon>Amoebozoa</taxon>
        <taxon>Tubulinea</taxon>
        <taxon>Elardia</taxon>
        <taxon>Arcellinida</taxon>
        <taxon>Sphaerothecina</taxon>
        <taxon>Arcellidae</taxon>
        <taxon>Arcella</taxon>
    </lineage>
</organism>
<keyword evidence="5 10" id="KW-0863">Zinc-finger</keyword>
<keyword evidence="4" id="KW-0677">Repeat</keyword>
<protein>
    <recommendedName>
        <fullName evidence="16">R3H domain-containing protein</fullName>
    </recommendedName>
</protein>
<dbReference type="InterPro" id="IPR001374">
    <property type="entry name" value="R3H_dom"/>
</dbReference>
<evidence type="ECO:0000256" key="1">
    <source>
        <dbReference type="ARBA" id="ARBA00004123"/>
    </source>
</evidence>
<dbReference type="SUPFAM" id="SSF82708">
    <property type="entry name" value="R3H domain"/>
    <property type="match status" value="1"/>
</dbReference>
<evidence type="ECO:0000256" key="7">
    <source>
        <dbReference type="ARBA" id="ARBA00023015"/>
    </source>
</evidence>
<evidence type="ECO:0000256" key="8">
    <source>
        <dbReference type="ARBA" id="ARBA00023163"/>
    </source>
</evidence>
<dbReference type="PANTHER" id="PTHR12360:SF12">
    <property type="entry name" value="TRANSCRIPTIONAL REPRESSOR NF-X1"/>
    <property type="match status" value="1"/>
</dbReference>
<dbReference type="CDD" id="cd06008">
    <property type="entry name" value="NF-X1-zinc-finger"/>
    <property type="match status" value="6"/>
</dbReference>